<dbReference type="AlphaFoldDB" id="A0A5S4H5B6"/>
<sequence length="81" mass="8492">MIRRVLAVVALTTAALATVPAGAQAAPSCQAGYLCNTQYFSDSARTILVGVKTEFCSGEVSTWGRVTGYLKWSASPCSSSR</sequence>
<organism evidence="2 3">
    <name type="scientific">Nonomuraea zeae</name>
    <dbReference type="NCBI Taxonomy" id="1642303"/>
    <lineage>
        <taxon>Bacteria</taxon>
        <taxon>Bacillati</taxon>
        <taxon>Actinomycetota</taxon>
        <taxon>Actinomycetes</taxon>
        <taxon>Streptosporangiales</taxon>
        <taxon>Streptosporangiaceae</taxon>
        <taxon>Nonomuraea</taxon>
    </lineage>
</organism>
<gene>
    <name evidence="2" type="ORF">ETD85_18000</name>
</gene>
<evidence type="ECO:0000313" key="2">
    <source>
        <dbReference type="EMBL" id="TMR34060.1"/>
    </source>
</evidence>
<reference evidence="2 3" key="1">
    <citation type="submission" date="2019-05" db="EMBL/GenBank/DDBJ databases">
        <title>Draft genome sequence of Nonomuraea zeae DSM 100528.</title>
        <authorList>
            <person name="Saricaoglu S."/>
            <person name="Isik K."/>
        </authorList>
    </citation>
    <scope>NUCLEOTIDE SEQUENCE [LARGE SCALE GENOMIC DNA]</scope>
    <source>
        <strain evidence="2 3">DSM 100528</strain>
    </source>
</reference>
<dbReference type="Pfam" id="PF19806">
    <property type="entry name" value="DUF6289"/>
    <property type="match status" value="1"/>
</dbReference>
<dbReference type="OrthoDB" id="3543254at2"/>
<dbReference type="EMBL" id="VCKX01000049">
    <property type="protein sequence ID" value="TMR34060.1"/>
    <property type="molecule type" value="Genomic_DNA"/>
</dbReference>
<dbReference type="Proteomes" id="UP000306628">
    <property type="component" value="Unassembled WGS sequence"/>
</dbReference>
<evidence type="ECO:0000313" key="3">
    <source>
        <dbReference type="Proteomes" id="UP000306628"/>
    </source>
</evidence>
<name>A0A5S4H5B6_9ACTN</name>
<evidence type="ECO:0008006" key="4">
    <source>
        <dbReference type="Google" id="ProtNLM"/>
    </source>
</evidence>
<keyword evidence="1" id="KW-0732">Signal</keyword>
<protein>
    <recommendedName>
        <fullName evidence="4">Peptidase inhibitor family I36 protein</fullName>
    </recommendedName>
</protein>
<proteinExistence type="predicted"/>
<keyword evidence="3" id="KW-1185">Reference proteome</keyword>
<feature type="chain" id="PRO_5024433451" description="Peptidase inhibitor family I36 protein" evidence="1">
    <location>
        <begin position="26"/>
        <end position="81"/>
    </location>
</feature>
<accession>A0A5S4H5B6</accession>
<dbReference type="InterPro" id="IPR046256">
    <property type="entry name" value="DUF6289"/>
</dbReference>
<comment type="caution">
    <text evidence="2">The sequence shown here is derived from an EMBL/GenBank/DDBJ whole genome shotgun (WGS) entry which is preliminary data.</text>
</comment>
<dbReference type="RefSeq" id="WP_138690875.1">
    <property type="nucleotide sequence ID" value="NZ_JBHSAZ010000006.1"/>
</dbReference>
<evidence type="ECO:0000256" key="1">
    <source>
        <dbReference type="SAM" id="SignalP"/>
    </source>
</evidence>
<feature type="signal peptide" evidence="1">
    <location>
        <begin position="1"/>
        <end position="25"/>
    </location>
</feature>